<proteinExistence type="predicted"/>
<evidence type="ECO:0000313" key="1">
    <source>
        <dbReference type="EMBL" id="RON25218.1"/>
    </source>
</evidence>
<protein>
    <recommendedName>
        <fullName evidence="3">DUF3757 domain-containing protein</fullName>
    </recommendedName>
</protein>
<comment type="caution">
    <text evidence="1">The sequence shown here is derived from an EMBL/GenBank/DDBJ whole genome shotgun (WGS) entry which is preliminary data.</text>
</comment>
<organism evidence="1 2">
    <name type="scientific">Pseudomonas brassicacearum</name>
    <dbReference type="NCBI Taxonomy" id="930166"/>
    <lineage>
        <taxon>Bacteria</taxon>
        <taxon>Pseudomonadati</taxon>
        <taxon>Pseudomonadota</taxon>
        <taxon>Gammaproteobacteria</taxon>
        <taxon>Pseudomonadales</taxon>
        <taxon>Pseudomonadaceae</taxon>
        <taxon>Pseudomonas</taxon>
    </lineage>
</organism>
<evidence type="ECO:0008006" key="3">
    <source>
        <dbReference type="Google" id="ProtNLM"/>
    </source>
</evidence>
<accession>A0A423IIF2</accession>
<evidence type="ECO:0000313" key="2">
    <source>
        <dbReference type="Proteomes" id="UP000285636"/>
    </source>
</evidence>
<name>A0A423IIF2_9PSED</name>
<dbReference type="AlphaFoldDB" id="A0A423IIF2"/>
<dbReference type="Proteomes" id="UP000285636">
    <property type="component" value="Unassembled WGS sequence"/>
</dbReference>
<reference evidence="1 2" key="1">
    <citation type="submission" date="2016-10" db="EMBL/GenBank/DDBJ databases">
        <title>Comparative genome analysis of multiple Pseudomonas spp. focuses on biocontrol and plant growth promoting traits.</title>
        <authorList>
            <person name="Tao X.-Y."/>
            <person name="Taylor C.G."/>
        </authorList>
    </citation>
    <scope>NUCLEOTIDE SEQUENCE [LARGE SCALE GENOMIC DNA]</scope>
    <source>
        <strain evidence="1 2">38D7</strain>
    </source>
</reference>
<dbReference type="EMBL" id="MOBK01000001">
    <property type="protein sequence ID" value="RON25218.1"/>
    <property type="molecule type" value="Genomic_DNA"/>
</dbReference>
<sequence>MMALMANAYAGDACPTVGAIQQTAMKDGGFVYTAAASKGLQWTGENPIAAKEDLIAVAFEEAYVVNAKNFVACDYVGPKREGVRMTLKSADAVKPVGAAWTNQTQADGSVLPRCAGVAPEQCTFE</sequence>
<gene>
    <name evidence="1" type="ORF">BK660_04515</name>
</gene>